<evidence type="ECO:0000313" key="2">
    <source>
        <dbReference type="WBParaSite" id="SPAL_0000935100.1"/>
    </source>
</evidence>
<sequence length="485" mass="55509">MGVRTNHWDSQPVYNPKTQSFSHFLEDLELRMKLDLVEDDNAKLAILKLKLPYEVRDVVNELISDKKVSTYAALALSLKIKLENEMGIMDSQVKLRTFKLDFAKDKFKSSLEDLCRTIKFAFPNMDSISLLTHTCSMVMNYVKGRLWDRLYNHSHRYESVSEMIMDLVSANQLLYDKEPTQGRSDAKFNGKCNWCGIRGHKEIMCKKKKSGEPKVDFNLRKDKFKPVEKENEKLYRICQTGQKNIVLPISINNVKSSGLLDSGAENLSNRSKEYSTIIVNNVKSSGLLDSGAEVTITTKSYMMKLGVNTTQSIKPLKLTVGNGATWTSIGECILNLEIANLIIRLPVYLFEEEEFNKACSEPVLLGIDFLESLSKYTINHINGQFIKFISEDKCENHIVDLKENKSMLRAQVYDTGNDALTDKLKEKFSNVFSENPGKIYVEPVDVLELMKKLPNIVKYSYNLETNDLIKNEVEICFNEKFCIRL</sequence>
<protein>
    <submittedName>
        <fullName evidence="2">Peptidase A2 domain-containing protein</fullName>
    </submittedName>
</protein>
<dbReference type="STRING" id="174720.A0A0N5BU28"/>
<dbReference type="WBParaSite" id="SPAL_0000935100.1">
    <property type="protein sequence ID" value="SPAL_0000935100.1"/>
    <property type="gene ID" value="SPAL_0000935100"/>
</dbReference>
<reference evidence="2" key="1">
    <citation type="submission" date="2017-02" db="UniProtKB">
        <authorList>
            <consortium name="WormBaseParasite"/>
        </authorList>
    </citation>
    <scope>IDENTIFICATION</scope>
</reference>
<name>A0A0N5BU28_STREA</name>
<organism evidence="1 2">
    <name type="scientific">Strongyloides papillosus</name>
    <name type="common">Intestinal threadworm</name>
    <dbReference type="NCBI Taxonomy" id="174720"/>
    <lineage>
        <taxon>Eukaryota</taxon>
        <taxon>Metazoa</taxon>
        <taxon>Ecdysozoa</taxon>
        <taxon>Nematoda</taxon>
        <taxon>Chromadorea</taxon>
        <taxon>Rhabditida</taxon>
        <taxon>Tylenchina</taxon>
        <taxon>Panagrolaimomorpha</taxon>
        <taxon>Strongyloidoidea</taxon>
        <taxon>Strongyloididae</taxon>
        <taxon>Strongyloides</taxon>
    </lineage>
</organism>
<dbReference type="AlphaFoldDB" id="A0A0N5BU28"/>
<dbReference type="InterPro" id="IPR021109">
    <property type="entry name" value="Peptidase_aspartic_dom_sf"/>
</dbReference>
<dbReference type="Gene3D" id="2.40.70.10">
    <property type="entry name" value="Acid Proteases"/>
    <property type="match status" value="1"/>
</dbReference>
<accession>A0A0N5BU28</accession>
<dbReference type="SUPFAM" id="SSF50630">
    <property type="entry name" value="Acid proteases"/>
    <property type="match status" value="1"/>
</dbReference>
<dbReference type="Proteomes" id="UP000046392">
    <property type="component" value="Unplaced"/>
</dbReference>
<dbReference type="CDD" id="cd00303">
    <property type="entry name" value="retropepsin_like"/>
    <property type="match status" value="1"/>
</dbReference>
<evidence type="ECO:0000313" key="1">
    <source>
        <dbReference type="Proteomes" id="UP000046392"/>
    </source>
</evidence>
<proteinExistence type="predicted"/>
<keyword evidence="1" id="KW-1185">Reference proteome</keyword>